<name>A0ABX1I3I2_9GAMM</name>
<feature type="transmembrane region" description="Helical" evidence="1">
    <location>
        <begin position="102"/>
        <end position="121"/>
    </location>
</feature>
<keyword evidence="1" id="KW-1133">Transmembrane helix</keyword>
<organism evidence="2 3">
    <name type="scientific">Marichromatium bheemlicum</name>
    <dbReference type="NCBI Taxonomy" id="365339"/>
    <lineage>
        <taxon>Bacteria</taxon>
        <taxon>Pseudomonadati</taxon>
        <taxon>Pseudomonadota</taxon>
        <taxon>Gammaproteobacteria</taxon>
        <taxon>Chromatiales</taxon>
        <taxon>Chromatiaceae</taxon>
        <taxon>Marichromatium</taxon>
    </lineage>
</organism>
<reference evidence="2 3" key="1">
    <citation type="submission" date="2020-04" db="EMBL/GenBank/DDBJ databases">
        <title>Draft Whole-Genome sequence of Marichromatium bheemlicum DSM 18632, type strain.</title>
        <authorList>
            <person name="Kyndt J.A."/>
            <person name="Meyer T.E."/>
        </authorList>
    </citation>
    <scope>NUCLEOTIDE SEQUENCE [LARGE SCALE GENOMIC DNA]</scope>
    <source>
        <strain evidence="2 3">DSM 18632</strain>
    </source>
</reference>
<evidence type="ECO:0000256" key="1">
    <source>
        <dbReference type="SAM" id="Phobius"/>
    </source>
</evidence>
<accession>A0ABX1I3I2</accession>
<comment type="caution">
    <text evidence="2">The sequence shown here is derived from an EMBL/GenBank/DDBJ whole genome shotgun (WGS) entry which is preliminary data.</text>
</comment>
<evidence type="ECO:0000313" key="2">
    <source>
        <dbReference type="EMBL" id="NKN31683.1"/>
    </source>
</evidence>
<dbReference type="RefSeq" id="WP_168665464.1">
    <property type="nucleotide sequence ID" value="NZ_JAAXKX010000001.1"/>
</dbReference>
<dbReference type="Proteomes" id="UP000740754">
    <property type="component" value="Unassembled WGS sequence"/>
</dbReference>
<feature type="transmembrane region" description="Helical" evidence="1">
    <location>
        <begin position="43"/>
        <end position="60"/>
    </location>
</feature>
<keyword evidence="3" id="KW-1185">Reference proteome</keyword>
<feature type="transmembrane region" description="Helical" evidence="1">
    <location>
        <begin position="72"/>
        <end position="90"/>
    </location>
</feature>
<evidence type="ECO:0000313" key="3">
    <source>
        <dbReference type="Proteomes" id="UP000740754"/>
    </source>
</evidence>
<sequence length="168" mass="17656">MLLAACLLVAGWLAAWLWPGALTWAWFAVLPALATDAVGARDWPALCVAATLCLLIVVITRVRGGAVMLRGIWIALLATVLVLQGEALALRLVGLSDGPAPWAPWVVSGAVLACVLSLVAMTPERRTILPFAAVGAAALLPSWPLPALLWGGVVLLLVVVERRCLVED</sequence>
<dbReference type="EMBL" id="JAAXKX010000001">
    <property type="protein sequence ID" value="NKN31683.1"/>
    <property type="molecule type" value="Genomic_DNA"/>
</dbReference>
<keyword evidence="1" id="KW-0812">Transmembrane</keyword>
<gene>
    <name evidence="2" type="ORF">HF203_00385</name>
</gene>
<protein>
    <submittedName>
        <fullName evidence="2">Uncharacterized protein</fullName>
    </submittedName>
</protein>
<feature type="transmembrane region" description="Helical" evidence="1">
    <location>
        <begin position="128"/>
        <end position="160"/>
    </location>
</feature>
<keyword evidence="1" id="KW-0472">Membrane</keyword>
<proteinExistence type="predicted"/>